<proteinExistence type="predicted"/>
<dbReference type="InterPro" id="IPR041649">
    <property type="entry name" value="NepR"/>
</dbReference>
<evidence type="ECO:0000313" key="3">
    <source>
        <dbReference type="EMBL" id="SLN14977.1"/>
    </source>
</evidence>
<dbReference type="EMBL" id="FWFN01000001">
    <property type="protein sequence ID" value="SLN14977.1"/>
    <property type="molecule type" value="Genomic_DNA"/>
</dbReference>
<dbReference type="Proteomes" id="UP000193963">
    <property type="component" value="Unassembled WGS sequence"/>
</dbReference>
<protein>
    <recommendedName>
        <fullName evidence="2">Anti-sigma factor NepR domain-containing protein</fullName>
    </recommendedName>
</protein>
<gene>
    <name evidence="3" type="ORF">PSM7751_00384</name>
</gene>
<dbReference type="AlphaFoldDB" id="A0A1X6Y9Z2"/>
<evidence type="ECO:0000256" key="1">
    <source>
        <dbReference type="SAM" id="MobiDB-lite"/>
    </source>
</evidence>
<feature type="compositionally biased region" description="Polar residues" evidence="1">
    <location>
        <begin position="55"/>
        <end position="67"/>
    </location>
</feature>
<feature type="region of interest" description="Disordered" evidence="1">
    <location>
        <begin position="55"/>
        <end position="74"/>
    </location>
</feature>
<name>A0A1X6Y9Z2_9RHOB</name>
<feature type="compositionally biased region" description="Polar residues" evidence="1">
    <location>
        <begin position="18"/>
        <end position="27"/>
    </location>
</feature>
<organism evidence="3 4">
    <name type="scientific">Pseudooceanicola marinus</name>
    <dbReference type="NCBI Taxonomy" id="396013"/>
    <lineage>
        <taxon>Bacteria</taxon>
        <taxon>Pseudomonadati</taxon>
        <taxon>Pseudomonadota</taxon>
        <taxon>Alphaproteobacteria</taxon>
        <taxon>Rhodobacterales</taxon>
        <taxon>Paracoccaceae</taxon>
        <taxon>Pseudooceanicola</taxon>
    </lineage>
</organism>
<dbReference type="Pfam" id="PF18557">
    <property type="entry name" value="NepR"/>
    <property type="match status" value="1"/>
</dbReference>
<accession>A0A1X6Y9Z2</accession>
<sequence>MGSASDENFSDYRKRNMTLGQTKSSSHGGIDDNLRRVFQSTLEEDIPDRFKDLLQQLQKQEPQSASADNEEHRE</sequence>
<feature type="region of interest" description="Disordered" evidence="1">
    <location>
        <begin position="1"/>
        <end position="33"/>
    </location>
</feature>
<keyword evidence="4" id="KW-1185">Reference proteome</keyword>
<evidence type="ECO:0000313" key="4">
    <source>
        <dbReference type="Proteomes" id="UP000193963"/>
    </source>
</evidence>
<feature type="domain" description="Anti-sigma factor NepR" evidence="2">
    <location>
        <begin position="30"/>
        <end position="61"/>
    </location>
</feature>
<evidence type="ECO:0000259" key="2">
    <source>
        <dbReference type="Pfam" id="PF18557"/>
    </source>
</evidence>
<reference evidence="3 4" key="1">
    <citation type="submission" date="2017-03" db="EMBL/GenBank/DDBJ databases">
        <authorList>
            <person name="Afonso C.L."/>
            <person name="Miller P.J."/>
            <person name="Scott M.A."/>
            <person name="Spackman E."/>
            <person name="Goraichik I."/>
            <person name="Dimitrov K.M."/>
            <person name="Suarez D.L."/>
            <person name="Swayne D.E."/>
        </authorList>
    </citation>
    <scope>NUCLEOTIDE SEQUENCE [LARGE SCALE GENOMIC DNA]</scope>
    <source>
        <strain evidence="3 4">CECT 7751</strain>
    </source>
</reference>